<dbReference type="InterPro" id="IPR020904">
    <property type="entry name" value="Sc_DH/Rdtase_CS"/>
</dbReference>
<evidence type="ECO:0000313" key="4">
    <source>
        <dbReference type="Proteomes" id="UP000266389"/>
    </source>
</evidence>
<accession>A0A395LZR3</accession>
<dbReference type="AlphaFoldDB" id="A0A395LZR3"/>
<dbReference type="PANTHER" id="PTHR43639">
    <property type="entry name" value="OXIDOREDUCTASE, SHORT-CHAIN DEHYDROGENASE/REDUCTASE FAMILY (AFU_ORTHOLOGUE AFUA_5G02870)"/>
    <property type="match status" value="1"/>
</dbReference>
<dbReference type="Pfam" id="PF13561">
    <property type="entry name" value="adh_short_C2"/>
    <property type="match status" value="1"/>
</dbReference>
<evidence type="ECO:0000256" key="1">
    <source>
        <dbReference type="ARBA" id="ARBA00006484"/>
    </source>
</evidence>
<gene>
    <name evidence="3" type="ORF">D0433_07985</name>
</gene>
<organism evidence="3 4">
    <name type="scientific">Candidatus Thermochlorobacter aerophilus</name>
    <dbReference type="NCBI Taxonomy" id="1868324"/>
    <lineage>
        <taxon>Bacteria</taxon>
        <taxon>Pseudomonadati</taxon>
        <taxon>Chlorobiota</taxon>
        <taxon>Chlorobiia</taxon>
        <taxon>Chlorobiales</taxon>
        <taxon>Candidatus Thermochlorobacteriaceae</taxon>
        <taxon>Candidatus Thermochlorobacter</taxon>
    </lineage>
</organism>
<dbReference type="PRINTS" id="PR00081">
    <property type="entry name" value="GDHRDH"/>
</dbReference>
<dbReference type="SUPFAM" id="SSF51735">
    <property type="entry name" value="NAD(P)-binding Rossmann-fold domains"/>
    <property type="match status" value="1"/>
</dbReference>
<dbReference type="CDD" id="cd05233">
    <property type="entry name" value="SDR_c"/>
    <property type="match status" value="1"/>
</dbReference>
<dbReference type="PROSITE" id="PS00061">
    <property type="entry name" value="ADH_SHORT"/>
    <property type="match status" value="1"/>
</dbReference>
<comment type="similarity">
    <text evidence="1">Belongs to the short-chain dehydrogenases/reductases (SDR) family.</text>
</comment>
<dbReference type="PANTHER" id="PTHR43639:SF1">
    <property type="entry name" value="SHORT-CHAIN DEHYDROGENASE_REDUCTASE FAMILY PROTEIN"/>
    <property type="match status" value="1"/>
</dbReference>
<evidence type="ECO:0000256" key="2">
    <source>
        <dbReference type="ARBA" id="ARBA00023002"/>
    </source>
</evidence>
<protein>
    <submittedName>
        <fullName evidence="3">SDR family oxidoreductase</fullName>
    </submittedName>
</protein>
<dbReference type="EMBL" id="PHFL01000049">
    <property type="protein sequence ID" value="RFM24029.1"/>
    <property type="molecule type" value="Genomic_DNA"/>
</dbReference>
<dbReference type="GO" id="GO:0016491">
    <property type="term" value="F:oxidoreductase activity"/>
    <property type="evidence" value="ECO:0007669"/>
    <property type="project" value="UniProtKB-KW"/>
</dbReference>
<evidence type="ECO:0000313" key="3">
    <source>
        <dbReference type="EMBL" id="RFM24029.1"/>
    </source>
</evidence>
<comment type="caution">
    <text evidence="3">The sequence shown here is derived from an EMBL/GenBank/DDBJ whole genome shotgun (WGS) entry which is preliminary data.</text>
</comment>
<sequence>MPETAEEKVCFITGASGRLGKAMALALAQRGYAVCFTYRTSLLEARQTLKELRQYSPRSQMVRCDIAKVRSIERAFKFFERRFSRLDLCITNASNFFPTPLPNVSEKDWDSLVDTNLKGTFFTMQYAAQVMIKQPFCARIITMADVAAELVWRRYAPYTVSKAGVVHLTRIFAKEFAPKILVNAIAPGTILLHPERDKQYEREILQKIPLKRLGKPEDVVKAMLFLAESDYVTGQVVTVDGGRMLY</sequence>
<dbReference type="Proteomes" id="UP000266389">
    <property type="component" value="Unassembled WGS sequence"/>
</dbReference>
<reference evidence="3 4" key="1">
    <citation type="journal article" date="2011" name="ISME J.">
        <title>Community ecology of hot spring cyanobacterial mats: predominant populations and their functional potential.</title>
        <authorList>
            <person name="Klatt C.G."/>
            <person name="Wood J.M."/>
            <person name="Rusch D.B."/>
            <person name="Bateson M.M."/>
            <person name="Hamamura N."/>
            <person name="Heidelberg J.F."/>
            <person name="Grossman A.R."/>
            <person name="Bhaya D."/>
            <person name="Cohan F.M."/>
            <person name="Kuhl M."/>
            <person name="Bryant D.A."/>
            <person name="Ward D.M."/>
        </authorList>
    </citation>
    <scope>NUCLEOTIDE SEQUENCE [LARGE SCALE GENOMIC DNA]</scope>
    <source>
        <strain evidence="3">OS</strain>
    </source>
</reference>
<proteinExistence type="inferred from homology"/>
<dbReference type="Gene3D" id="3.40.50.720">
    <property type="entry name" value="NAD(P)-binding Rossmann-like Domain"/>
    <property type="match status" value="1"/>
</dbReference>
<dbReference type="FunFam" id="3.40.50.720:FF:000173">
    <property type="entry name" value="3-oxoacyl-[acyl-carrier protein] reductase"/>
    <property type="match status" value="1"/>
</dbReference>
<dbReference type="InterPro" id="IPR036291">
    <property type="entry name" value="NAD(P)-bd_dom_sf"/>
</dbReference>
<keyword evidence="2" id="KW-0560">Oxidoreductase</keyword>
<dbReference type="InterPro" id="IPR002347">
    <property type="entry name" value="SDR_fam"/>
</dbReference>
<name>A0A395LZR3_9BACT</name>